<protein>
    <submittedName>
        <fullName evidence="1">Uncharacterized protein</fullName>
    </submittedName>
</protein>
<reference evidence="1" key="1">
    <citation type="submission" date="2020-11" db="EMBL/GenBank/DDBJ databases">
        <authorList>
            <person name="Tran Van P."/>
        </authorList>
    </citation>
    <scope>NUCLEOTIDE SEQUENCE</scope>
</reference>
<evidence type="ECO:0000313" key="1">
    <source>
        <dbReference type="EMBL" id="CAD7601165.1"/>
    </source>
</evidence>
<sequence>MPPKRKANVWAGQRLSGPLAEQVMQLHQEALEAEDASGHPASSEVWQTRPEQRPTMPIFPFSPQDTIKTTSTILPDSERRNQRINRVKVKTMPPITASRTILIASSTRFNDRWRNFLIVLPHPFNWVHLKRVVGGHAQSTDERRVRPVLGTGGHHFVTCRVLDGLKYELEEGQNPIPLPRLQFHAAVELPVPFTSFLGSTMKLRKPSTSSNSLATNLATIVDLPENLGVILKVTVASVLWPRFPDSEVVLGEVFIVVSLDGGKAGDVEGALVHQPAIVLIIRACIYLTCSCFNNPLHIIPLDSVLYSPCVKYCVHPEDYLHSVVLCAATILHDHHHAAGWNKRLQAVTHNTSPCSPTVIDTFLLTKAAALIKCRYAHPKTSFLSSLSGWVGPAYRQNTLSAFTSEKTKALSYGRNTSPCLTAATDAGPQRNISSLSS</sequence>
<organism evidence="1">
    <name type="scientific">Timema genevievae</name>
    <name type="common">Walking stick</name>
    <dbReference type="NCBI Taxonomy" id="629358"/>
    <lineage>
        <taxon>Eukaryota</taxon>
        <taxon>Metazoa</taxon>
        <taxon>Ecdysozoa</taxon>
        <taxon>Arthropoda</taxon>
        <taxon>Hexapoda</taxon>
        <taxon>Insecta</taxon>
        <taxon>Pterygota</taxon>
        <taxon>Neoptera</taxon>
        <taxon>Polyneoptera</taxon>
        <taxon>Phasmatodea</taxon>
        <taxon>Timematodea</taxon>
        <taxon>Timematoidea</taxon>
        <taxon>Timematidae</taxon>
        <taxon>Timema</taxon>
    </lineage>
</organism>
<dbReference type="EMBL" id="OE842713">
    <property type="protein sequence ID" value="CAD7601165.1"/>
    <property type="molecule type" value="Genomic_DNA"/>
</dbReference>
<proteinExistence type="predicted"/>
<gene>
    <name evidence="1" type="ORF">TGEB3V08_LOCUS7857</name>
</gene>
<accession>A0A7R9PPM5</accession>
<name>A0A7R9PPM5_TIMGE</name>
<dbReference type="AlphaFoldDB" id="A0A7R9PPM5"/>